<dbReference type="InterPro" id="IPR036890">
    <property type="entry name" value="HATPase_C_sf"/>
</dbReference>
<keyword evidence="1" id="KW-0808">Transferase</keyword>
<dbReference type="Pfam" id="PF02518">
    <property type="entry name" value="HATPase_c"/>
    <property type="match status" value="1"/>
</dbReference>
<keyword evidence="5" id="KW-1133">Transmembrane helix</keyword>
<evidence type="ECO:0000256" key="1">
    <source>
        <dbReference type="ARBA" id="ARBA00022679"/>
    </source>
</evidence>
<feature type="region of interest" description="Disordered" evidence="4">
    <location>
        <begin position="387"/>
        <end position="411"/>
    </location>
</feature>
<dbReference type="InterPro" id="IPR007168">
    <property type="entry name" value="Phageshock_PspC_N"/>
</dbReference>
<reference evidence="8" key="1">
    <citation type="submission" date="2020-02" db="EMBL/GenBank/DDBJ databases">
        <authorList>
            <person name="Meier V. D."/>
        </authorList>
    </citation>
    <scope>NUCLEOTIDE SEQUENCE</scope>
    <source>
        <strain evidence="8">AVDCRST_MAG46</strain>
    </source>
</reference>
<organism evidence="8">
    <name type="scientific">uncultured Nocardioidaceae bacterium</name>
    <dbReference type="NCBI Taxonomy" id="253824"/>
    <lineage>
        <taxon>Bacteria</taxon>
        <taxon>Bacillati</taxon>
        <taxon>Actinomycetota</taxon>
        <taxon>Actinomycetes</taxon>
        <taxon>Propionibacteriales</taxon>
        <taxon>Nocardioidaceae</taxon>
        <taxon>environmental samples</taxon>
    </lineage>
</organism>
<dbReference type="GO" id="GO:0016301">
    <property type="term" value="F:kinase activity"/>
    <property type="evidence" value="ECO:0007669"/>
    <property type="project" value="UniProtKB-KW"/>
</dbReference>
<name>A0A6J4MEY0_9ACTN</name>
<evidence type="ECO:0000256" key="3">
    <source>
        <dbReference type="ARBA" id="ARBA00023012"/>
    </source>
</evidence>
<dbReference type="AlphaFoldDB" id="A0A6J4MEY0"/>
<feature type="domain" description="Histidine kinase/HSP90-like ATPase" evidence="6">
    <location>
        <begin position="322"/>
        <end position="410"/>
    </location>
</feature>
<dbReference type="Gene3D" id="3.30.565.10">
    <property type="entry name" value="Histidine kinase-like ATPase, C-terminal domain"/>
    <property type="match status" value="1"/>
</dbReference>
<dbReference type="PANTHER" id="PTHR24421:SF61">
    <property type="entry name" value="OXYGEN SENSOR HISTIDINE KINASE NREB"/>
    <property type="match status" value="1"/>
</dbReference>
<feature type="transmembrane region" description="Helical" evidence="5">
    <location>
        <begin position="189"/>
        <end position="210"/>
    </location>
</feature>
<evidence type="ECO:0000256" key="4">
    <source>
        <dbReference type="SAM" id="MobiDB-lite"/>
    </source>
</evidence>
<dbReference type="Pfam" id="PF04024">
    <property type="entry name" value="PspC"/>
    <property type="match status" value="1"/>
</dbReference>
<dbReference type="InterPro" id="IPR003594">
    <property type="entry name" value="HATPase_dom"/>
</dbReference>
<dbReference type="SUPFAM" id="SSF55874">
    <property type="entry name" value="ATPase domain of HSP90 chaperone/DNA topoisomerase II/histidine kinase"/>
    <property type="match status" value="1"/>
</dbReference>
<protein>
    <submittedName>
        <fullName evidence="8">Two-component system sensor histidine kinase</fullName>
    </submittedName>
</protein>
<evidence type="ECO:0000256" key="2">
    <source>
        <dbReference type="ARBA" id="ARBA00022777"/>
    </source>
</evidence>
<accession>A0A6J4MEY0</accession>
<evidence type="ECO:0000259" key="7">
    <source>
        <dbReference type="Pfam" id="PF04024"/>
    </source>
</evidence>
<evidence type="ECO:0000259" key="6">
    <source>
        <dbReference type="Pfam" id="PF02518"/>
    </source>
</evidence>
<evidence type="ECO:0000313" key="8">
    <source>
        <dbReference type="EMBL" id="CAA9357493.1"/>
    </source>
</evidence>
<dbReference type="GO" id="GO:0000160">
    <property type="term" value="P:phosphorelay signal transduction system"/>
    <property type="evidence" value="ECO:0007669"/>
    <property type="project" value="UniProtKB-KW"/>
</dbReference>
<sequence>MLAMATSPVTTATEPRRAYRPVEGRMVGGVARGLAEHLSMEVFWVRVALVVSTWFSGLGVIVYAVLWRLLPQALDTESSQGRPASQTDTLQTVALAAVGVSVLLLQQRLGWGLGGPVLWPLTIAMVGVALVWRQADDAQRERWTSGSPDVPVVGLLLGTGGTAGLVRLIAGVLLVGAAGSLFVAQNSGLSTLVPVVVAVALAVTGLALLLGPWISRLARDLAAERGERIRNQERADVAAHLHDSVLQTLALLQINADDPKAVARLARRQERELRDWLYAGDQADGQSLRSAMLAAAADVEGRHDVTVEVVCVGDLDMSDATRTLTSAAGEAMVNAAKHAGVDTVDVYVEVSDVAVDVFVRDRGVGFDPAAVPEDRLGLRRSIMERMQRHGGTAEVRSTPGEGTEVRLRMPR</sequence>
<proteinExistence type="predicted"/>
<dbReference type="CDD" id="cd16917">
    <property type="entry name" value="HATPase_UhpB-NarQ-NarX-like"/>
    <property type="match status" value="1"/>
</dbReference>
<feature type="transmembrane region" description="Helical" evidence="5">
    <location>
        <begin position="153"/>
        <end position="183"/>
    </location>
</feature>
<keyword evidence="2 8" id="KW-0418">Kinase</keyword>
<dbReference type="EMBL" id="CADCUD010000211">
    <property type="protein sequence ID" value="CAA9357493.1"/>
    <property type="molecule type" value="Genomic_DNA"/>
</dbReference>
<keyword evidence="5" id="KW-0812">Transmembrane</keyword>
<evidence type="ECO:0000256" key="5">
    <source>
        <dbReference type="SAM" id="Phobius"/>
    </source>
</evidence>
<keyword evidence="3" id="KW-0902">Two-component regulatory system</keyword>
<gene>
    <name evidence="8" type="ORF">AVDCRST_MAG46-3033</name>
</gene>
<feature type="transmembrane region" description="Helical" evidence="5">
    <location>
        <begin position="43"/>
        <end position="66"/>
    </location>
</feature>
<feature type="transmembrane region" description="Helical" evidence="5">
    <location>
        <begin position="111"/>
        <end position="132"/>
    </location>
</feature>
<dbReference type="PANTHER" id="PTHR24421">
    <property type="entry name" value="NITRATE/NITRITE SENSOR PROTEIN NARX-RELATED"/>
    <property type="match status" value="1"/>
</dbReference>
<feature type="domain" description="Phage shock protein PspC N-terminal" evidence="7">
    <location>
        <begin position="16"/>
        <end position="73"/>
    </location>
</feature>
<dbReference type="InterPro" id="IPR050482">
    <property type="entry name" value="Sensor_HK_TwoCompSys"/>
</dbReference>
<keyword evidence="5" id="KW-0472">Membrane</keyword>